<proteinExistence type="predicted"/>
<reference evidence="1" key="1">
    <citation type="submission" date="2024-03" db="EMBL/GenBank/DDBJ databases">
        <title>Diverse circular DNA viruses in blood, oral, and fecal samples of captive lemurs.</title>
        <authorList>
            <person name="Paietta E.N."/>
            <person name="Kraberger S."/>
            <person name="Lund M.C."/>
            <person name="Custer J.M."/>
            <person name="Vargas K.M."/>
            <person name="Ehmke E.E."/>
            <person name="Yoder A.D."/>
            <person name="Varsani A."/>
        </authorList>
    </citation>
    <scope>NUCLEOTIDE SEQUENCE</scope>
    <source>
        <strain evidence="1">Duke_25FF_1235</strain>
    </source>
</reference>
<name>A0AAU8B315_9VIRU</name>
<evidence type="ECO:0000313" key="1">
    <source>
        <dbReference type="EMBL" id="XCD06077.1"/>
    </source>
</evidence>
<accession>A0AAU8B315</accession>
<protein>
    <submittedName>
        <fullName evidence="1">Uncharacterized protein</fullName>
    </submittedName>
</protein>
<sequence length="74" mass="8757">MTGMTDDTQAILRAFRRTLKKYGFSRCTVRQSDNGYYVVTAYDDLSDSVFCRSYTPEEMQCIYHSDGIFWRFLK</sequence>
<organism evidence="1">
    <name type="scientific">Dulem virus 145</name>
    <dbReference type="NCBI Taxonomy" id="3145622"/>
    <lineage>
        <taxon>Viruses</taxon>
        <taxon>Monodnaviria</taxon>
        <taxon>Sangervirae</taxon>
        <taxon>Phixviricota</taxon>
        <taxon>Malgrandaviricetes</taxon>
        <taxon>Petitvirales</taxon>
        <taxon>Microviridae</taxon>
        <taxon>Microvirus</taxon>
    </lineage>
</organism>
<dbReference type="EMBL" id="PP511630">
    <property type="protein sequence ID" value="XCD06077.1"/>
    <property type="molecule type" value="Genomic_DNA"/>
</dbReference>